<evidence type="ECO:0000313" key="7">
    <source>
        <dbReference type="Proteomes" id="UP000001568"/>
    </source>
</evidence>
<dbReference type="Proteomes" id="UP000001568">
    <property type="component" value="Chromosome 12"/>
</dbReference>
<keyword evidence="1" id="KW-0324">Glycolysis</keyword>
<dbReference type="SMART" id="SM00855">
    <property type="entry name" value="PGAM"/>
    <property type="match status" value="1"/>
</dbReference>
<keyword evidence="7" id="KW-1185">Reference proteome</keyword>
<dbReference type="PANTHER" id="PTHR48100:SF1">
    <property type="entry name" value="HISTIDINE PHOSPHATASE FAMILY PROTEIN-RELATED"/>
    <property type="match status" value="1"/>
</dbReference>
<comment type="similarity">
    <text evidence="3">Belongs to the phosphoglycerate mutase family.</text>
</comment>
<feature type="region of interest" description="Disordered" evidence="5">
    <location>
        <begin position="115"/>
        <end position="219"/>
    </location>
</feature>
<dbReference type="OrthoDB" id="496981at2759"/>
<evidence type="ECO:0000313" key="6">
    <source>
        <dbReference type="EMBL" id="ABO99098.1"/>
    </source>
</evidence>
<dbReference type="Pfam" id="PF00300">
    <property type="entry name" value="His_Phos_1"/>
    <property type="match status" value="1"/>
</dbReference>
<protein>
    <recommendedName>
        <fullName evidence="8">Phosphoglycerate mutase-like protein</fullName>
    </recommendedName>
</protein>
<dbReference type="PANTHER" id="PTHR48100">
    <property type="entry name" value="BROAD-SPECIFICITY PHOSPHATASE YOR283W-RELATED"/>
    <property type="match status" value="1"/>
</dbReference>
<feature type="region of interest" description="Disordered" evidence="5">
    <location>
        <begin position="1"/>
        <end position="22"/>
    </location>
</feature>
<feature type="compositionally biased region" description="Acidic residues" evidence="5">
    <location>
        <begin position="158"/>
        <end position="172"/>
    </location>
</feature>
<dbReference type="HOGENOM" id="CLU_547909_0_0_1"/>
<dbReference type="InterPro" id="IPR029033">
    <property type="entry name" value="His_PPase_superfam"/>
</dbReference>
<dbReference type="AlphaFoldDB" id="A4S5P2"/>
<dbReference type="GeneID" id="5004904"/>
<feature type="compositionally biased region" description="Basic and acidic residues" evidence="5">
    <location>
        <begin position="208"/>
        <end position="219"/>
    </location>
</feature>
<dbReference type="CDD" id="cd07067">
    <property type="entry name" value="HP_PGM_like"/>
    <property type="match status" value="1"/>
</dbReference>
<organism evidence="6 7">
    <name type="scientific">Ostreococcus lucimarinus (strain CCE9901)</name>
    <dbReference type="NCBI Taxonomy" id="436017"/>
    <lineage>
        <taxon>Eukaryota</taxon>
        <taxon>Viridiplantae</taxon>
        <taxon>Chlorophyta</taxon>
        <taxon>Mamiellophyceae</taxon>
        <taxon>Mamiellales</taxon>
        <taxon>Bathycoccaceae</taxon>
        <taxon>Ostreococcus</taxon>
    </lineage>
</organism>
<feature type="binding site" evidence="4">
    <location>
        <begin position="257"/>
        <end position="264"/>
    </location>
    <ligand>
        <name>substrate</name>
    </ligand>
</feature>
<dbReference type="InterPro" id="IPR013078">
    <property type="entry name" value="His_Pase_superF_clade-1"/>
</dbReference>
<dbReference type="GO" id="GO:0005737">
    <property type="term" value="C:cytoplasm"/>
    <property type="evidence" value="ECO:0007669"/>
    <property type="project" value="TreeGrafter"/>
</dbReference>
<evidence type="ECO:0000256" key="1">
    <source>
        <dbReference type="ARBA" id="ARBA00023152"/>
    </source>
</evidence>
<dbReference type="RefSeq" id="XP_001420805.1">
    <property type="nucleotide sequence ID" value="XM_001420768.1"/>
</dbReference>
<evidence type="ECO:0008006" key="8">
    <source>
        <dbReference type="Google" id="ProtNLM"/>
    </source>
</evidence>
<evidence type="ECO:0000256" key="2">
    <source>
        <dbReference type="ARBA" id="ARBA00023235"/>
    </source>
</evidence>
<feature type="region of interest" description="Disordered" evidence="5">
    <location>
        <begin position="48"/>
        <end position="102"/>
    </location>
</feature>
<dbReference type="PROSITE" id="PS00175">
    <property type="entry name" value="PG_MUTASE"/>
    <property type="match status" value="1"/>
</dbReference>
<dbReference type="eggNOG" id="ENOG502S8K3">
    <property type="taxonomic scope" value="Eukaryota"/>
</dbReference>
<feature type="region of interest" description="Disordered" evidence="5">
    <location>
        <begin position="340"/>
        <end position="368"/>
    </location>
</feature>
<dbReference type="InterPro" id="IPR050275">
    <property type="entry name" value="PGM_Phosphatase"/>
</dbReference>
<evidence type="ECO:0000256" key="3">
    <source>
        <dbReference type="ARBA" id="ARBA00038362"/>
    </source>
</evidence>
<gene>
    <name evidence="6" type="ORF">OSTLU_17595</name>
</gene>
<dbReference type="EMBL" id="CP000592">
    <property type="protein sequence ID" value="ABO99098.1"/>
    <property type="molecule type" value="Genomic_DNA"/>
</dbReference>
<name>A4S5P2_OSTLU</name>
<dbReference type="SUPFAM" id="SSF53254">
    <property type="entry name" value="Phosphoglycerate mutase-like"/>
    <property type="match status" value="1"/>
</dbReference>
<evidence type="ECO:0000256" key="5">
    <source>
        <dbReference type="SAM" id="MobiDB-lite"/>
    </source>
</evidence>
<dbReference type="Gramene" id="ABO99098">
    <property type="protein sequence ID" value="ABO99098"/>
    <property type="gene ID" value="OSTLU_17595"/>
</dbReference>
<dbReference type="Gene3D" id="3.40.50.1240">
    <property type="entry name" value="Phosphoglycerate mutase-like"/>
    <property type="match status" value="1"/>
</dbReference>
<keyword evidence="2" id="KW-0413">Isomerase</keyword>
<dbReference type="InterPro" id="IPR001345">
    <property type="entry name" value="PG/BPGM_mutase_AS"/>
</dbReference>
<dbReference type="GO" id="GO:0016791">
    <property type="term" value="F:phosphatase activity"/>
    <property type="evidence" value="ECO:0007669"/>
    <property type="project" value="TreeGrafter"/>
</dbReference>
<evidence type="ECO:0000256" key="4">
    <source>
        <dbReference type="PIRSR" id="PIRSR613078-2"/>
    </source>
</evidence>
<proteinExistence type="inferred from homology"/>
<reference evidence="6 7" key="1">
    <citation type="journal article" date="2007" name="Proc. Natl. Acad. Sci. U.S.A.">
        <title>The tiny eukaryote Ostreococcus provides genomic insights into the paradox of plankton speciation.</title>
        <authorList>
            <person name="Palenik B."/>
            <person name="Grimwood J."/>
            <person name="Aerts A."/>
            <person name="Rouze P."/>
            <person name="Salamov A."/>
            <person name="Putnam N."/>
            <person name="Dupont C."/>
            <person name="Jorgensen R."/>
            <person name="Derelle E."/>
            <person name="Rombauts S."/>
            <person name="Zhou K."/>
            <person name="Otillar R."/>
            <person name="Merchant S.S."/>
            <person name="Podell S."/>
            <person name="Gaasterland T."/>
            <person name="Napoli C."/>
            <person name="Gendler K."/>
            <person name="Manuell A."/>
            <person name="Tai V."/>
            <person name="Vallon O."/>
            <person name="Piganeau G."/>
            <person name="Jancek S."/>
            <person name="Heijde M."/>
            <person name="Jabbari K."/>
            <person name="Bowler C."/>
            <person name="Lohr M."/>
            <person name="Robbens S."/>
            <person name="Werner G."/>
            <person name="Dubchak I."/>
            <person name="Pazour G.J."/>
            <person name="Ren Q."/>
            <person name="Paulsen I."/>
            <person name="Delwiche C."/>
            <person name="Schmutz J."/>
            <person name="Rokhsar D."/>
            <person name="Van de Peer Y."/>
            <person name="Moreau H."/>
            <person name="Grigoriev I.V."/>
        </authorList>
    </citation>
    <scope>NUCLEOTIDE SEQUENCE [LARGE SCALE GENOMIC DNA]</scope>
    <source>
        <strain evidence="6 7">CCE9901</strain>
    </source>
</reference>
<accession>A4S5P2</accession>
<dbReference type="KEGG" id="olu:OSTLU_17595"/>
<feature type="binding site" evidence="4">
    <location>
        <position position="314"/>
    </location>
    <ligand>
        <name>substrate</name>
    </ligand>
</feature>
<sequence length="498" mass="55355">MSSARAPVDARAGVETSKDDAHVSAVVRTDDDDDGFRDDAVTPAVTQARAAHHGRALRTASANGRTWTTGRKRRRSELGPLGTMGDLKTTPMQTPRVESDDVGLGGFNIAKRRSMSACKSVDVAGGSAGGSIGRERRRRTRRDSSSARASGGKRGTVDDDDGDGNETPGFEEDTPRSEWGGMSPGEYGGSQYVISPAREFSQCDSDEDRTARARAEKIRDDECKRDAAAARVQAEKDRQLKLYPIFRTGQKKVHLVRHGQSTWNAANSGPGSWDEPKMFDAALTELGRKQAKALGMALSKMPKNALWITSPLTRAIETCIIGRKAALEAKAAELNKAQRGGANVADDASPDENVDDLNTPLSTSSKKAFNPEREFEEWTSRLMIREELTEKLSCSGDVGRPRRCLEAEFPELELALSRIPEDRWWWEGCEHRPNDAQSEQFKSLEPQTNFKRRVARFRDWLLKRPEETFVVFGHSTFFKEFSKSERSMKNCEIHEMRL</sequence>